<name>A0A0F8WNB6_9ZZZZ</name>
<evidence type="ECO:0000313" key="10">
    <source>
        <dbReference type="EMBL" id="KKK49785.1"/>
    </source>
</evidence>
<evidence type="ECO:0000256" key="3">
    <source>
        <dbReference type="ARBA" id="ARBA00022475"/>
    </source>
</evidence>
<evidence type="ECO:0000256" key="8">
    <source>
        <dbReference type="SAM" id="Phobius"/>
    </source>
</evidence>
<evidence type="ECO:0000256" key="5">
    <source>
        <dbReference type="ARBA" id="ARBA00022692"/>
    </source>
</evidence>
<feature type="transmembrane region" description="Helical" evidence="8">
    <location>
        <begin position="144"/>
        <end position="165"/>
    </location>
</feature>
<keyword evidence="4" id="KW-0997">Cell inner membrane</keyword>
<feature type="non-terminal residue" evidence="10">
    <location>
        <position position="1"/>
    </location>
</feature>
<evidence type="ECO:0000259" key="9">
    <source>
        <dbReference type="Pfam" id="PF00482"/>
    </source>
</evidence>
<comment type="caution">
    <text evidence="10">The sequence shown here is derived from an EMBL/GenBank/DDBJ whole genome shotgun (WGS) entry which is preliminary data.</text>
</comment>
<dbReference type="FunFam" id="1.20.81.30:FF:000001">
    <property type="entry name" value="Type II secretion system protein F"/>
    <property type="match status" value="1"/>
</dbReference>
<sequence>AIIFLVRKFLKTERGALMRDKFLLWLPLFGPLIRQRVVSRFASTLSTLLGAGLSMADSLKVVAEVTGNSIMNRAVKQARERILSGADIATPLKDSGVIDPTIAHMVTVGEKSGELEHMLRTISENLESASDLVIERLSAAIEPIIILFMSVIVAVIALAAMLPILKYSAGQF</sequence>
<gene>
    <name evidence="10" type="ORF">LCGC14_3131540</name>
</gene>
<evidence type="ECO:0000256" key="6">
    <source>
        <dbReference type="ARBA" id="ARBA00022989"/>
    </source>
</evidence>
<dbReference type="GO" id="GO:0005886">
    <property type="term" value="C:plasma membrane"/>
    <property type="evidence" value="ECO:0007669"/>
    <property type="project" value="UniProtKB-SubCell"/>
</dbReference>
<dbReference type="AlphaFoldDB" id="A0A0F8WNB6"/>
<keyword evidence="6 8" id="KW-1133">Transmembrane helix</keyword>
<evidence type="ECO:0000256" key="1">
    <source>
        <dbReference type="ARBA" id="ARBA00004429"/>
    </source>
</evidence>
<dbReference type="PANTHER" id="PTHR30012:SF0">
    <property type="entry name" value="TYPE II SECRETION SYSTEM PROTEIN F-RELATED"/>
    <property type="match status" value="1"/>
</dbReference>
<dbReference type="InterPro" id="IPR042094">
    <property type="entry name" value="T2SS_GspF_sf"/>
</dbReference>
<dbReference type="Pfam" id="PF00482">
    <property type="entry name" value="T2SSF"/>
    <property type="match status" value="1"/>
</dbReference>
<dbReference type="InterPro" id="IPR003004">
    <property type="entry name" value="GspF/PilC"/>
</dbReference>
<protein>
    <recommendedName>
        <fullName evidence="9">Type II secretion system protein GspF domain-containing protein</fullName>
    </recommendedName>
</protein>
<dbReference type="InterPro" id="IPR018076">
    <property type="entry name" value="T2SS_GspF_dom"/>
</dbReference>
<organism evidence="10">
    <name type="scientific">marine sediment metagenome</name>
    <dbReference type="NCBI Taxonomy" id="412755"/>
    <lineage>
        <taxon>unclassified sequences</taxon>
        <taxon>metagenomes</taxon>
        <taxon>ecological metagenomes</taxon>
    </lineage>
</organism>
<dbReference type="EMBL" id="LAZR01068358">
    <property type="protein sequence ID" value="KKK49785.1"/>
    <property type="molecule type" value="Genomic_DNA"/>
</dbReference>
<evidence type="ECO:0000256" key="2">
    <source>
        <dbReference type="ARBA" id="ARBA00005745"/>
    </source>
</evidence>
<dbReference type="Gene3D" id="1.20.81.30">
    <property type="entry name" value="Type II secretion system (T2SS), domain F"/>
    <property type="match status" value="1"/>
</dbReference>
<evidence type="ECO:0000256" key="7">
    <source>
        <dbReference type="ARBA" id="ARBA00023136"/>
    </source>
</evidence>
<feature type="domain" description="Type II secretion system protein GspF" evidence="9">
    <location>
        <begin position="41"/>
        <end position="163"/>
    </location>
</feature>
<reference evidence="10" key="1">
    <citation type="journal article" date="2015" name="Nature">
        <title>Complex archaea that bridge the gap between prokaryotes and eukaryotes.</title>
        <authorList>
            <person name="Spang A."/>
            <person name="Saw J.H."/>
            <person name="Jorgensen S.L."/>
            <person name="Zaremba-Niedzwiedzka K."/>
            <person name="Martijn J."/>
            <person name="Lind A.E."/>
            <person name="van Eijk R."/>
            <person name="Schleper C."/>
            <person name="Guy L."/>
            <person name="Ettema T.J."/>
        </authorList>
    </citation>
    <scope>NUCLEOTIDE SEQUENCE</scope>
</reference>
<evidence type="ECO:0000256" key="4">
    <source>
        <dbReference type="ARBA" id="ARBA00022519"/>
    </source>
</evidence>
<keyword evidence="5 8" id="KW-0812">Transmembrane</keyword>
<comment type="similarity">
    <text evidence="2">Belongs to the GSP F family.</text>
</comment>
<keyword evidence="7 8" id="KW-0472">Membrane</keyword>
<dbReference type="PANTHER" id="PTHR30012">
    <property type="entry name" value="GENERAL SECRETION PATHWAY PROTEIN"/>
    <property type="match status" value="1"/>
</dbReference>
<comment type="subcellular location">
    <subcellularLocation>
        <location evidence="1">Cell inner membrane</location>
        <topology evidence="1">Multi-pass membrane protein</topology>
    </subcellularLocation>
</comment>
<accession>A0A0F8WNB6</accession>
<keyword evidence="3" id="KW-1003">Cell membrane</keyword>
<proteinExistence type="inferred from homology"/>